<gene>
    <name evidence="2" type="ORF">GHK86_04700</name>
</gene>
<evidence type="ECO:0000313" key="2">
    <source>
        <dbReference type="EMBL" id="MST32025.1"/>
    </source>
</evidence>
<keyword evidence="1" id="KW-0472">Membrane</keyword>
<dbReference type="Proteomes" id="UP000437736">
    <property type="component" value="Unassembled WGS sequence"/>
</dbReference>
<dbReference type="Pfam" id="PF19607">
    <property type="entry name" value="DUF6112"/>
    <property type="match status" value="1"/>
</dbReference>
<name>A0ABW9QQC2_9ACTN</name>
<proteinExistence type="predicted"/>
<organism evidence="2 3">
    <name type="scientific">Acidiferrimicrobium australe</name>
    <dbReference type="NCBI Taxonomy" id="2664430"/>
    <lineage>
        <taxon>Bacteria</taxon>
        <taxon>Bacillati</taxon>
        <taxon>Actinomycetota</taxon>
        <taxon>Acidimicrobiia</taxon>
        <taxon>Acidimicrobiales</taxon>
        <taxon>Acidimicrobiaceae</taxon>
        <taxon>Acidiferrimicrobium</taxon>
    </lineage>
</organism>
<evidence type="ECO:0008006" key="4">
    <source>
        <dbReference type="Google" id="ProtNLM"/>
    </source>
</evidence>
<sequence length="95" mass="9108">MTTVVAGVNVSPNASGLPGISELQNIVGALLTIGLIAALAGLALSAIVWSVGNHSTNPVLAGRGKTGVLVSFVAAALIGGAVALINFFAGAGATL</sequence>
<reference evidence="2 3" key="1">
    <citation type="submission" date="2019-11" db="EMBL/GenBank/DDBJ databases">
        <title>Acidiferrimicrobium australis gen. nov., sp. nov., an acidophilic and obligately heterotrophic, member of the Actinobacteria that catalyses dissimilatory oxido- reduction of iron isolated from metal-rich acidic water in Chile.</title>
        <authorList>
            <person name="Gonzalez D."/>
            <person name="Huber K."/>
            <person name="Hedrich S."/>
            <person name="Rojas-Villalobos C."/>
            <person name="Quatrini R."/>
            <person name="Dinamarca M.A."/>
            <person name="Schwarz A."/>
            <person name="Canales C."/>
            <person name="Nancucheo I."/>
        </authorList>
    </citation>
    <scope>NUCLEOTIDE SEQUENCE [LARGE SCALE GENOMIC DNA]</scope>
    <source>
        <strain evidence="2 3">USS-CCA1</strain>
    </source>
</reference>
<dbReference type="InterPro" id="IPR046094">
    <property type="entry name" value="DUF6112"/>
</dbReference>
<comment type="caution">
    <text evidence="2">The sequence shown here is derived from an EMBL/GenBank/DDBJ whole genome shotgun (WGS) entry which is preliminary data.</text>
</comment>
<keyword evidence="1" id="KW-0812">Transmembrane</keyword>
<evidence type="ECO:0000256" key="1">
    <source>
        <dbReference type="SAM" id="Phobius"/>
    </source>
</evidence>
<dbReference type="EMBL" id="WJHE01000198">
    <property type="protein sequence ID" value="MST32025.1"/>
    <property type="molecule type" value="Genomic_DNA"/>
</dbReference>
<protein>
    <recommendedName>
        <fullName evidence="4">Integral membrane protein</fullName>
    </recommendedName>
</protein>
<keyword evidence="3" id="KW-1185">Reference proteome</keyword>
<feature type="transmembrane region" description="Helical" evidence="1">
    <location>
        <begin position="26"/>
        <end position="49"/>
    </location>
</feature>
<accession>A0ABW9QQC2</accession>
<keyword evidence="1" id="KW-1133">Transmembrane helix</keyword>
<evidence type="ECO:0000313" key="3">
    <source>
        <dbReference type="Proteomes" id="UP000437736"/>
    </source>
</evidence>
<feature type="transmembrane region" description="Helical" evidence="1">
    <location>
        <begin position="69"/>
        <end position="89"/>
    </location>
</feature>